<organism evidence="1 2">
    <name type="scientific">Fusibacter tunisiensis</name>
    <dbReference type="NCBI Taxonomy" id="1008308"/>
    <lineage>
        <taxon>Bacteria</taxon>
        <taxon>Bacillati</taxon>
        <taxon>Bacillota</taxon>
        <taxon>Clostridia</taxon>
        <taxon>Eubacteriales</taxon>
        <taxon>Eubacteriales Family XII. Incertae Sedis</taxon>
        <taxon>Fusibacter</taxon>
    </lineage>
</organism>
<dbReference type="Proteomes" id="UP000767854">
    <property type="component" value="Unassembled WGS sequence"/>
</dbReference>
<name>A0ABS2MPZ1_9FIRM</name>
<keyword evidence="2" id="KW-1185">Reference proteome</keyword>
<gene>
    <name evidence="1" type="ORF">JOC49_000975</name>
</gene>
<dbReference type="RefSeq" id="WP_204662979.1">
    <property type="nucleotide sequence ID" value="NZ_JAFBDT010000005.1"/>
</dbReference>
<protein>
    <submittedName>
        <fullName evidence="1">AraC-like DNA-binding protein</fullName>
    </submittedName>
</protein>
<reference evidence="1 2" key="1">
    <citation type="submission" date="2021-01" db="EMBL/GenBank/DDBJ databases">
        <title>Genomic Encyclopedia of Type Strains, Phase IV (KMG-IV): sequencing the most valuable type-strain genomes for metagenomic binning, comparative biology and taxonomic classification.</title>
        <authorList>
            <person name="Goeker M."/>
        </authorList>
    </citation>
    <scope>NUCLEOTIDE SEQUENCE [LARGE SCALE GENOMIC DNA]</scope>
    <source>
        <strain evidence="1 2">DSM 24436</strain>
    </source>
</reference>
<comment type="caution">
    <text evidence="1">The sequence shown here is derived from an EMBL/GenBank/DDBJ whole genome shotgun (WGS) entry which is preliminary data.</text>
</comment>
<sequence length="250" mass="28264">MALIDCKDPVFDRQVDRILKMLEEGKEKEDIAKALGYTNPNSLDNYMRRRNFSWDSRQQNFVPAAEKYSGKGRDNLLQLRGVSKAALVISLFAEEGANPKDIAEQVGFTSHSEMGTYMKRKGYEWDTIKGNYVKGKTKSDEPEKPAKPLSLEAGALEDVLTGILKTLGEIKESTKRSGPMEMASVSKVLPRYQIKGGYGTKAIRMATVLDEMVRLYSQEHNVSQKDIIEVALVDFFRRYGEGDFLEEFLD</sequence>
<dbReference type="EMBL" id="JAFBDT010000005">
    <property type="protein sequence ID" value="MBM7561455.1"/>
    <property type="molecule type" value="Genomic_DNA"/>
</dbReference>
<accession>A0ABS2MPZ1</accession>
<evidence type="ECO:0000313" key="1">
    <source>
        <dbReference type="EMBL" id="MBM7561455.1"/>
    </source>
</evidence>
<proteinExistence type="predicted"/>
<evidence type="ECO:0000313" key="2">
    <source>
        <dbReference type="Proteomes" id="UP000767854"/>
    </source>
</evidence>